<dbReference type="PRINTS" id="PR00469">
    <property type="entry name" value="PNDRDTASEII"/>
</dbReference>
<dbReference type="GO" id="GO:0004791">
    <property type="term" value="F:thioredoxin-disulfide reductase (NADPH) activity"/>
    <property type="evidence" value="ECO:0007669"/>
    <property type="project" value="UniProtKB-EC"/>
</dbReference>
<evidence type="ECO:0000313" key="5">
    <source>
        <dbReference type="Proteomes" id="UP000255328"/>
    </source>
</evidence>
<dbReference type="InterPro" id="IPR036188">
    <property type="entry name" value="FAD/NAD-bd_sf"/>
</dbReference>
<dbReference type="RefSeq" id="WP_115269164.1">
    <property type="nucleotide sequence ID" value="NZ_UGGU01000003.1"/>
</dbReference>
<keyword evidence="5" id="KW-1185">Reference proteome</keyword>
<sequence>MEKIYDVIIVGGGPAGLSAALYTGRSRLSTLVVERAGMGSLYMAHKVDNYPGFPEGITGDELNLRMKEQAKRFGAEFVEGTLLGFDPYEEIKIVKTDAGNFKTKNIIVATGSGKNFGKKLKGEKEFLGKGVSYCATCDGAFTKSMTVSLVGQGEELAEEALFLTKFSKLIRVMVTEDEFKCSKESYEALASSEKVEIITGVKLLEIKGKEYVEELVVMEKEEEKVYKSDFVFLYLGTKSNAEMYGEFAKLDKNGNIITSADLKMNVEGMYAAGDIRSGAVKQVTVSVADGTIAALEVIKRALKK</sequence>
<protein>
    <submittedName>
        <fullName evidence="4">Thioredoxin reductase</fullName>
        <ecNumber evidence="4">1.8.1.9</ecNumber>
    </submittedName>
</protein>
<proteinExistence type="predicted"/>
<dbReference type="EMBL" id="UGGU01000003">
    <property type="protein sequence ID" value="STO31135.1"/>
    <property type="molecule type" value="Genomic_DNA"/>
</dbReference>
<dbReference type="PANTHER" id="PTHR48105">
    <property type="entry name" value="THIOREDOXIN REDUCTASE 1-RELATED-RELATED"/>
    <property type="match status" value="1"/>
</dbReference>
<keyword evidence="1" id="KW-0285">Flavoprotein</keyword>
<organism evidence="4 5">
    <name type="scientific">Fusobacterium necrogenes</name>
    <dbReference type="NCBI Taxonomy" id="858"/>
    <lineage>
        <taxon>Bacteria</taxon>
        <taxon>Fusobacteriati</taxon>
        <taxon>Fusobacteriota</taxon>
        <taxon>Fusobacteriia</taxon>
        <taxon>Fusobacteriales</taxon>
        <taxon>Fusobacteriaceae</taxon>
        <taxon>Fusobacterium</taxon>
    </lineage>
</organism>
<gene>
    <name evidence="4" type="primary">trxB_2</name>
    <name evidence="4" type="ORF">NCTC10723_00575</name>
</gene>
<reference evidence="4 5" key="1">
    <citation type="submission" date="2018-06" db="EMBL/GenBank/DDBJ databases">
        <authorList>
            <consortium name="Pathogen Informatics"/>
            <person name="Doyle S."/>
        </authorList>
    </citation>
    <scope>NUCLEOTIDE SEQUENCE [LARGE SCALE GENOMIC DNA]</scope>
    <source>
        <strain evidence="4 5">NCTC10723</strain>
    </source>
</reference>
<evidence type="ECO:0000259" key="3">
    <source>
        <dbReference type="Pfam" id="PF07992"/>
    </source>
</evidence>
<dbReference type="PRINTS" id="PR00368">
    <property type="entry name" value="FADPNR"/>
</dbReference>
<evidence type="ECO:0000256" key="2">
    <source>
        <dbReference type="ARBA" id="ARBA00023002"/>
    </source>
</evidence>
<keyword evidence="2 4" id="KW-0560">Oxidoreductase</keyword>
<dbReference type="InterPro" id="IPR023753">
    <property type="entry name" value="FAD/NAD-binding_dom"/>
</dbReference>
<dbReference type="EC" id="1.8.1.9" evidence="4"/>
<evidence type="ECO:0000313" key="4">
    <source>
        <dbReference type="EMBL" id="STO31135.1"/>
    </source>
</evidence>
<dbReference type="OrthoDB" id="9806179at2"/>
<dbReference type="SUPFAM" id="SSF51905">
    <property type="entry name" value="FAD/NAD(P)-binding domain"/>
    <property type="match status" value="1"/>
</dbReference>
<dbReference type="InterPro" id="IPR050097">
    <property type="entry name" value="Ferredoxin-NADP_redctase_2"/>
</dbReference>
<name>A0A377GW05_9FUSO</name>
<dbReference type="AlphaFoldDB" id="A0A377GW05"/>
<dbReference type="Pfam" id="PF07992">
    <property type="entry name" value="Pyr_redox_2"/>
    <property type="match status" value="1"/>
</dbReference>
<feature type="domain" description="FAD/NAD(P)-binding" evidence="3">
    <location>
        <begin position="5"/>
        <end position="290"/>
    </location>
</feature>
<evidence type="ECO:0000256" key="1">
    <source>
        <dbReference type="ARBA" id="ARBA00022630"/>
    </source>
</evidence>
<dbReference type="Proteomes" id="UP000255328">
    <property type="component" value="Unassembled WGS sequence"/>
</dbReference>
<accession>A0A377GW05</accession>
<dbReference type="Gene3D" id="3.50.50.60">
    <property type="entry name" value="FAD/NAD(P)-binding domain"/>
    <property type="match status" value="2"/>
</dbReference>